<dbReference type="InterPro" id="IPR036514">
    <property type="entry name" value="SGNH_hydro_sf"/>
</dbReference>
<dbReference type="PANTHER" id="PTHR37834:SF2">
    <property type="entry name" value="ESTERASE, SGNH HYDROLASE-TYPE"/>
    <property type="match status" value="1"/>
</dbReference>
<accession>A0A934RZB5</accession>
<dbReference type="InterPro" id="IPR013830">
    <property type="entry name" value="SGNH_hydro"/>
</dbReference>
<protein>
    <recommendedName>
        <fullName evidence="6">Endoglucanase E</fullName>
    </recommendedName>
</protein>
<dbReference type="InterPro" id="IPR040794">
    <property type="entry name" value="CE2_N"/>
</dbReference>
<dbReference type="Gene3D" id="2.60.120.260">
    <property type="entry name" value="Galactose-binding domain-like"/>
    <property type="match status" value="1"/>
</dbReference>
<reference evidence="4" key="1">
    <citation type="submission" date="2021-01" db="EMBL/GenBank/DDBJ databases">
        <title>Modified the classification status of verrucomicrobia.</title>
        <authorList>
            <person name="Feng X."/>
        </authorList>
    </citation>
    <scope>NUCLEOTIDE SEQUENCE</scope>
    <source>
        <strain evidence="4">KCTC 13126</strain>
    </source>
</reference>
<evidence type="ECO:0000256" key="1">
    <source>
        <dbReference type="SAM" id="SignalP"/>
    </source>
</evidence>
<dbReference type="EMBL" id="JAENIL010000040">
    <property type="protein sequence ID" value="MBK1879088.1"/>
    <property type="molecule type" value="Genomic_DNA"/>
</dbReference>
<dbReference type="InterPro" id="IPR037461">
    <property type="entry name" value="CtCE2-like_dom"/>
</dbReference>
<dbReference type="Pfam" id="PF17996">
    <property type="entry name" value="CE2_N"/>
    <property type="match status" value="1"/>
</dbReference>
<evidence type="ECO:0008006" key="6">
    <source>
        <dbReference type="Google" id="ProtNLM"/>
    </source>
</evidence>
<evidence type="ECO:0000313" key="5">
    <source>
        <dbReference type="Proteomes" id="UP000617628"/>
    </source>
</evidence>
<sequence length="348" mass="38715">MKLPLLLALLLSTTLTLASPIPGDSPLISVEGRYQSLDTENVTRLGFPGTTLHLRFTGQKAIFHYEASSEQVLVDIQLNDTPYQRHQLTKGTATLELTAPPTTTAHELRIVLRTEGYQGTLKALSFEAPDGEIIQGPPLPKKKLLFIGDSITAGAATDYRKDDPKSGFLPSNGRYSYGYQLSRILDTQCHLVAFGGKGLVRDWQGMRSEPTAPNYYEQSLPNDPSTVWDNSQYIPDAVFICLGQNDFNKGIPDEEDWTAAYIAFIRKISRDAPNAPFFLLESPMYGPDNIKRLVARRYLNRVKDALPNIQIHLIQTAYLPGPTNAHPDKDGQKQIAEHLAPLVRETLQ</sequence>
<name>A0A934RZB5_9BACT</name>
<dbReference type="GO" id="GO:0052689">
    <property type="term" value="F:carboxylic ester hydrolase activity"/>
    <property type="evidence" value="ECO:0007669"/>
    <property type="project" value="InterPro"/>
</dbReference>
<evidence type="ECO:0000259" key="3">
    <source>
        <dbReference type="Pfam" id="PF17996"/>
    </source>
</evidence>
<feature type="domain" description="SGNH hydrolase-type esterase" evidence="2">
    <location>
        <begin position="146"/>
        <end position="307"/>
    </location>
</feature>
<dbReference type="Gene3D" id="3.40.50.1110">
    <property type="entry name" value="SGNH hydrolase"/>
    <property type="match status" value="1"/>
</dbReference>
<keyword evidence="1" id="KW-0732">Signal</keyword>
<comment type="caution">
    <text evidence="4">The sequence shown here is derived from an EMBL/GenBank/DDBJ whole genome shotgun (WGS) entry which is preliminary data.</text>
</comment>
<keyword evidence="5" id="KW-1185">Reference proteome</keyword>
<dbReference type="CDD" id="cd01831">
    <property type="entry name" value="Endoglucanase_E_like"/>
    <property type="match status" value="1"/>
</dbReference>
<dbReference type="PANTHER" id="PTHR37834">
    <property type="entry name" value="GDSL-LIKE LIPASE/ACYLHYDROLASE DOMAIN PROTEIN (AFU_ORTHOLOGUE AFUA_2G00620)"/>
    <property type="match status" value="1"/>
</dbReference>
<evidence type="ECO:0000313" key="4">
    <source>
        <dbReference type="EMBL" id="MBK1879088.1"/>
    </source>
</evidence>
<dbReference type="AlphaFoldDB" id="A0A934RZB5"/>
<evidence type="ECO:0000259" key="2">
    <source>
        <dbReference type="Pfam" id="PF13472"/>
    </source>
</evidence>
<dbReference type="Pfam" id="PF13472">
    <property type="entry name" value="Lipase_GDSL_2"/>
    <property type="match status" value="1"/>
</dbReference>
<feature type="signal peptide" evidence="1">
    <location>
        <begin position="1"/>
        <end position="18"/>
    </location>
</feature>
<organism evidence="4 5">
    <name type="scientific">Pelagicoccus mobilis</name>
    <dbReference type="NCBI Taxonomy" id="415221"/>
    <lineage>
        <taxon>Bacteria</taxon>
        <taxon>Pseudomonadati</taxon>
        <taxon>Verrucomicrobiota</taxon>
        <taxon>Opitutia</taxon>
        <taxon>Puniceicoccales</taxon>
        <taxon>Pelagicoccaceae</taxon>
        <taxon>Pelagicoccus</taxon>
    </lineage>
</organism>
<gene>
    <name evidence="4" type="ORF">JIN87_19545</name>
</gene>
<proteinExistence type="predicted"/>
<dbReference type="RefSeq" id="WP_200357301.1">
    <property type="nucleotide sequence ID" value="NZ_JAENIL010000040.1"/>
</dbReference>
<dbReference type="InterPro" id="IPR052762">
    <property type="entry name" value="PCW_deacetylase/CE"/>
</dbReference>
<dbReference type="SUPFAM" id="SSF52266">
    <property type="entry name" value="SGNH hydrolase"/>
    <property type="match status" value="1"/>
</dbReference>
<dbReference type="Proteomes" id="UP000617628">
    <property type="component" value="Unassembled WGS sequence"/>
</dbReference>
<feature type="chain" id="PRO_5037220387" description="Endoglucanase E" evidence="1">
    <location>
        <begin position="19"/>
        <end position="348"/>
    </location>
</feature>
<feature type="domain" description="Carbohydrate esterase 2 N-terminal" evidence="3">
    <location>
        <begin position="32"/>
        <end position="138"/>
    </location>
</feature>